<evidence type="ECO:0000313" key="1">
    <source>
        <dbReference type="EMBL" id="TQM79614.1"/>
    </source>
</evidence>
<sequence>MSATTARYEDTAVLDFVDLGLCIHDNRLLGVRLTGARS</sequence>
<accession>A0A543J9Z3</accession>
<name>A0A543J9Z3_9PSEU</name>
<dbReference type="EMBL" id="VFPP01000001">
    <property type="protein sequence ID" value="TQM79614.1"/>
    <property type="molecule type" value="Genomic_DNA"/>
</dbReference>
<reference evidence="1 2" key="1">
    <citation type="submission" date="2019-06" db="EMBL/GenBank/DDBJ databases">
        <title>Sequencing the genomes of 1000 actinobacteria strains.</title>
        <authorList>
            <person name="Klenk H.-P."/>
        </authorList>
    </citation>
    <scope>NUCLEOTIDE SEQUENCE [LARGE SCALE GENOMIC DNA]</scope>
    <source>
        <strain evidence="1 2">DSM 45456</strain>
    </source>
</reference>
<protein>
    <submittedName>
        <fullName evidence="1">Uncharacterized protein</fullName>
    </submittedName>
</protein>
<comment type="caution">
    <text evidence="1">The sequence shown here is derived from an EMBL/GenBank/DDBJ whole genome shotgun (WGS) entry which is preliminary data.</text>
</comment>
<gene>
    <name evidence="1" type="ORF">FHX81_1923</name>
</gene>
<proteinExistence type="predicted"/>
<evidence type="ECO:0000313" key="2">
    <source>
        <dbReference type="Proteomes" id="UP000316628"/>
    </source>
</evidence>
<dbReference type="Proteomes" id="UP000316628">
    <property type="component" value="Unassembled WGS sequence"/>
</dbReference>
<organism evidence="1 2">
    <name type="scientific">Saccharothrix saharensis</name>
    <dbReference type="NCBI Taxonomy" id="571190"/>
    <lineage>
        <taxon>Bacteria</taxon>
        <taxon>Bacillati</taxon>
        <taxon>Actinomycetota</taxon>
        <taxon>Actinomycetes</taxon>
        <taxon>Pseudonocardiales</taxon>
        <taxon>Pseudonocardiaceae</taxon>
        <taxon>Saccharothrix</taxon>
    </lineage>
</organism>
<keyword evidence="2" id="KW-1185">Reference proteome</keyword>
<dbReference type="AlphaFoldDB" id="A0A543J9Z3"/>